<comment type="caution">
    <text evidence="3">The sequence shown here is derived from an EMBL/GenBank/DDBJ whole genome shotgun (WGS) entry which is preliminary data.</text>
</comment>
<dbReference type="InterPro" id="IPR027417">
    <property type="entry name" value="P-loop_NTPase"/>
</dbReference>
<dbReference type="GO" id="GO:0005829">
    <property type="term" value="C:cytosol"/>
    <property type="evidence" value="ECO:0007669"/>
    <property type="project" value="TreeGrafter"/>
</dbReference>
<organism evidence="3 4">
    <name type="scientific">Bowmanella pacifica</name>
    <dbReference type="NCBI Taxonomy" id="502051"/>
    <lineage>
        <taxon>Bacteria</taxon>
        <taxon>Pseudomonadati</taxon>
        <taxon>Pseudomonadota</taxon>
        <taxon>Gammaproteobacteria</taxon>
        <taxon>Alteromonadales</taxon>
        <taxon>Alteromonadaceae</taxon>
        <taxon>Bowmanella</taxon>
    </lineage>
</organism>
<keyword evidence="1" id="KW-0547">Nucleotide-binding</keyword>
<dbReference type="PANTHER" id="PTHR43384">
    <property type="entry name" value="SEPTUM SITE-DETERMINING PROTEIN MIND HOMOLOG, CHLOROPLASTIC-RELATED"/>
    <property type="match status" value="1"/>
</dbReference>
<dbReference type="GO" id="GO:0016887">
    <property type="term" value="F:ATP hydrolysis activity"/>
    <property type="evidence" value="ECO:0007669"/>
    <property type="project" value="TreeGrafter"/>
</dbReference>
<dbReference type="Proteomes" id="UP000606935">
    <property type="component" value="Unassembled WGS sequence"/>
</dbReference>
<dbReference type="GO" id="GO:0005524">
    <property type="term" value="F:ATP binding"/>
    <property type="evidence" value="ECO:0007669"/>
    <property type="project" value="UniProtKB-KW"/>
</dbReference>
<name>A0A918DGP9_9ALTE</name>
<reference evidence="3" key="2">
    <citation type="submission" date="2020-09" db="EMBL/GenBank/DDBJ databases">
        <authorList>
            <person name="Sun Q."/>
            <person name="Zhou Y."/>
        </authorList>
    </citation>
    <scope>NUCLEOTIDE SEQUENCE</scope>
    <source>
        <strain evidence="3">CGMCC 1.7086</strain>
    </source>
</reference>
<dbReference type="RefSeq" id="WP_188690101.1">
    <property type="nucleotide sequence ID" value="NZ_BMLS01000001.1"/>
</dbReference>
<protein>
    <recommendedName>
        <fullName evidence="5">Pilus assembly protein CpaE</fullName>
    </recommendedName>
</protein>
<proteinExistence type="predicted"/>
<gene>
    <name evidence="3" type="ORF">GCM10010982_06090</name>
</gene>
<keyword evidence="4" id="KW-1185">Reference proteome</keyword>
<dbReference type="PANTHER" id="PTHR43384:SF6">
    <property type="entry name" value="SEPTUM SITE-DETERMINING PROTEIN MIND HOMOLOG, CHLOROPLASTIC"/>
    <property type="match status" value="1"/>
</dbReference>
<evidence type="ECO:0000313" key="3">
    <source>
        <dbReference type="EMBL" id="GGO65099.1"/>
    </source>
</evidence>
<accession>A0A918DGP9</accession>
<dbReference type="EMBL" id="BMLS01000001">
    <property type="protein sequence ID" value="GGO65099.1"/>
    <property type="molecule type" value="Genomic_DNA"/>
</dbReference>
<dbReference type="GO" id="GO:0051782">
    <property type="term" value="P:negative regulation of cell division"/>
    <property type="evidence" value="ECO:0007669"/>
    <property type="project" value="TreeGrafter"/>
</dbReference>
<dbReference type="GO" id="GO:0009898">
    <property type="term" value="C:cytoplasmic side of plasma membrane"/>
    <property type="evidence" value="ECO:0007669"/>
    <property type="project" value="TreeGrafter"/>
</dbReference>
<evidence type="ECO:0000256" key="2">
    <source>
        <dbReference type="ARBA" id="ARBA00022840"/>
    </source>
</evidence>
<dbReference type="AlphaFoldDB" id="A0A918DGP9"/>
<dbReference type="SUPFAM" id="SSF52540">
    <property type="entry name" value="P-loop containing nucleoside triphosphate hydrolases"/>
    <property type="match status" value="1"/>
</dbReference>
<dbReference type="Gene3D" id="3.40.50.300">
    <property type="entry name" value="P-loop containing nucleotide triphosphate hydrolases"/>
    <property type="match status" value="1"/>
</dbReference>
<keyword evidence="2" id="KW-0067">ATP-binding</keyword>
<sequence length="412" mass="46015">MTYPTENRIIDLSQKQLAMQMRNNRMKLAAPLSILVVCQAPDALNALQSHLGSTENLNADFYANLPEQSQSYQAAILVCPADASQVAEQLSSLSRHCQHLLLIGEDMDNDTVRQAVKFNVRDIIPPSQVDPELLNALRDLAAEHQQHGRQAPIISVINGKAGSGASFLTCSLGELCSQGSDRHIAMFDADYNFGSLSHMLGVQSQYSINDALEELERLDDTAIKSMMTKKDNLNLLSNRPFARLEQFGQQRSERTQQLLWKIRSNFDLLLVDLSKGIESHTVPIIEMTSLFLVVVQLNVACLREAKVLIQYLRQQMGVDANKIHLVINRYQKGNQEITHADVEKVIGLNSIFHVANNYQAANLHTDLGTPLSKLQDNRNLVRDLQQVVDAVFPFKVQSSKKSTGLFGRLMGR</sequence>
<dbReference type="InterPro" id="IPR050625">
    <property type="entry name" value="ParA/MinD_ATPase"/>
</dbReference>
<reference evidence="3" key="1">
    <citation type="journal article" date="2014" name="Int. J. Syst. Evol. Microbiol.">
        <title>Complete genome sequence of Corynebacterium casei LMG S-19264T (=DSM 44701T), isolated from a smear-ripened cheese.</title>
        <authorList>
            <consortium name="US DOE Joint Genome Institute (JGI-PGF)"/>
            <person name="Walter F."/>
            <person name="Albersmeier A."/>
            <person name="Kalinowski J."/>
            <person name="Ruckert C."/>
        </authorList>
    </citation>
    <scope>NUCLEOTIDE SEQUENCE</scope>
    <source>
        <strain evidence="3">CGMCC 1.7086</strain>
    </source>
</reference>
<evidence type="ECO:0000256" key="1">
    <source>
        <dbReference type="ARBA" id="ARBA00022741"/>
    </source>
</evidence>
<evidence type="ECO:0000313" key="4">
    <source>
        <dbReference type="Proteomes" id="UP000606935"/>
    </source>
</evidence>
<evidence type="ECO:0008006" key="5">
    <source>
        <dbReference type="Google" id="ProtNLM"/>
    </source>
</evidence>